<feature type="region of interest" description="Disordered" evidence="2">
    <location>
        <begin position="192"/>
        <end position="239"/>
    </location>
</feature>
<feature type="compositionally biased region" description="Basic and acidic residues" evidence="2">
    <location>
        <begin position="73"/>
        <end position="111"/>
    </location>
</feature>
<evidence type="ECO:0000313" key="4">
    <source>
        <dbReference type="Proteomes" id="UP000007879"/>
    </source>
</evidence>
<dbReference type="Proteomes" id="UP000007879">
    <property type="component" value="Unassembled WGS sequence"/>
</dbReference>
<proteinExistence type="predicted"/>
<feature type="compositionally biased region" description="Basic and acidic residues" evidence="2">
    <location>
        <begin position="192"/>
        <end position="220"/>
    </location>
</feature>
<feature type="region of interest" description="Disordered" evidence="2">
    <location>
        <begin position="70"/>
        <end position="136"/>
    </location>
</feature>
<reference evidence="3" key="2">
    <citation type="submission" date="2024-06" db="UniProtKB">
        <authorList>
            <consortium name="EnsemblMetazoa"/>
        </authorList>
    </citation>
    <scope>IDENTIFICATION</scope>
</reference>
<sequence>MADEGSSGTGFKREVFSSYTKTELIDHIQQQSEALERYEARFRDVVRAYKGILKEKEALETTLQALSASRLTPTKDRLRETSRLTPTHERSHDPSDRSRDVTESEGEKSETESGAQESAALEENDSESQVEGVADQVTKLMQSLSVLTEEKSKMESSFQQDKKRLLSELESMAAQHSSEKDQLLDKMETLQQRLEESVSRQTEGERERKREETEHGEMLKDANIQIQTLHRQDRTKEYQEKIQSLSEELEDVRGRLLESEKQAAQPQPLLIRLQEDIKAMKVEHELSLSEEQKRAIMFTLIMS</sequence>
<reference evidence="4" key="1">
    <citation type="journal article" date="2010" name="Nature">
        <title>The Amphimedon queenslandica genome and the evolution of animal complexity.</title>
        <authorList>
            <person name="Srivastava M."/>
            <person name="Simakov O."/>
            <person name="Chapman J."/>
            <person name="Fahey B."/>
            <person name="Gauthier M.E."/>
            <person name="Mitros T."/>
            <person name="Richards G.S."/>
            <person name="Conaco C."/>
            <person name="Dacre M."/>
            <person name="Hellsten U."/>
            <person name="Larroux C."/>
            <person name="Putnam N.H."/>
            <person name="Stanke M."/>
            <person name="Adamska M."/>
            <person name="Darling A."/>
            <person name="Degnan S.M."/>
            <person name="Oakley T.H."/>
            <person name="Plachetzki D.C."/>
            <person name="Zhai Y."/>
            <person name="Adamski M."/>
            <person name="Calcino A."/>
            <person name="Cummins S.F."/>
            <person name="Goodstein D.M."/>
            <person name="Harris C."/>
            <person name="Jackson D.J."/>
            <person name="Leys S.P."/>
            <person name="Shu S."/>
            <person name="Woodcroft B.J."/>
            <person name="Vervoort M."/>
            <person name="Kosik K.S."/>
            <person name="Manning G."/>
            <person name="Degnan B.M."/>
            <person name="Rokhsar D.S."/>
        </authorList>
    </citation>
    <scope>NUCLEOTIDE SEQUENCE [LARGE SCALE GENOMIC DNA]</scope>
</reference>
<evidence type="ECO:0000313" key="3">
    <source>
        <dbReference type="EnsemblMetazoa" id="XP_019855465.1"/>
    </source>
</evidence>
<dbReference type="RefSeq" id="XP_019855465.1">
    <property type="nucleotide sequence ID" value="XM_019999906.1"/>
</dbReference>
<dbReference type="AlphaFoldDB" id="A0AAN0JEL7"/>
<evidence type="ECO:0000256" key="1">
    <source>
        <dbReference type="SAM" id="Coils"/>
    </source>
</evidence>
<name>A0AAN0JEL7_AMPQE</name>
<feature type="compositionally biased region" description="Basic and acidic residues" evidence="2">
    <location>
        <begin position="230"/>
        <end position="239"/>
    </location>
</feature>
<feature type="coiled-coil region" evidence="1">
    <location>
        <begin position="21"/>
        <end position="48"/>
    </location>
</feature>
<keyword evidence="4" id="KW-1185">Reference proteome</keyword>
<protein>
    <recommendedName>
        <fullName evidence="5">GRIP domain-containing protein</fullName>
    </recommendedName>
</protein>
<keyword evidence="1" id="KW-0175">Coiled coil</keyword>
<dbReference type="KEGG" id="aqu:100637639"/>
<organism evidence="3 4">
    <name type="scientific">Amphimedon queenslandica</name>
    <name type="common">Sponge</name>
    <dbReference type="NCBI Taxonomy" id="400682"/>
    <lineage>
        <taxon>Eukaryota</taxon>
        <taxon>Metazoa</taxon>
        <taxon>Porifera</taxon>
        <taxon>Demospongiae</taxon>
        <taxon>Heteroscleromorpha</taxon>
        <taxon>Haplosclerida</taxon>
        <taxon>Niphatidae</taxon>
        <taxon>Amphimedon</taxon>
    </lineage>
</organism>
<dbReference type="GeneID" id="100637639"/>
<evidence type="ECO:0000256" key="2">
    <source>
        <dbReference type="SAM" id="MobiDB-lite"/>
    </source>
</evidence>
<accession>A0AAN0JEL7</accession>
<dbReference type="EnsemblMetazoa" id="XM_019999906.1">
    <property type="protein sequence ID" value="XP_019855465.1"/>
    <property type="gene ID" value="LOC100637639"/>
</dbReference>
<evidence type="ECO:0008006" key="5">
    <source>
        <dbReference type="Google" id="ProtNLM"/>
    </source>
</evidence>